<feature type="compositionally biased region" description="Basic and acidic residues" evidence="1">
    <location>
        <begin position="376"/>
        <end position="388"/>
    </location>
</feature>
<organism evidence="3 5">
    <name type="scientific">Yarrowia lipolytica</name>
    <name type="common">Candida lipolytica</name>
    <dbReference type="NCBI Taxonomy" id="4952"/>
    <lineage>
        <taxon>Eukaryota</taxon>
        <taxon>Fungi</taxon>
        <taxon>Dikarya</taxon>
        <taxon>Ascomycota</taxon>
        <taxon>Saccharomycotina</taxon>
        <taxon>Dipodascomycetes</taxon>
        <taxon>Dipodascales</taxon>
        <taxon>Dipodascales incertae sedis</taxon>
        <taxon>Yarrowia</taxon>
    </lineage>
</organism>
<protein>
    <submittedName>
        <fullName evidence="3">Uncharacterized protein</fullName>
    </submittedName>
</protein>
<dbReference type="KEGG" id="yli:2907629"/>
<feature type="transmembrane region" description="Helical" evidence="2">
    <location>
        <begin position="174"/>
        <end position="196"/>
    </location>
</feature>
<evidence type="ECO:0000313" key="5">
    <source>
        <dbReference type="Proteomes" id="UP000182444"/>
    </source>
</evidence>
<evidence type="ECO:0000313" key="3">
    <source>
        <dbReference type="EMBL" id="AOW01477.1"/>
    </source>
</evidence>
<accession>A0A1D8N763</accession>
<evidence type="ECO:0000313" key="4">
    <source>
        <dbReference type="EMBL" id="RDW28505.1"/>
    </source>
</evidence>
<feature type="compositionally biased region" description="Basic residues" evidence="1">
    <location>
        <begin position="395"/>
        <end position="407"/>
    </location>
</feature>
<dbReference type="eggNOG" id="ENOG502RZCP">
    <property type="taxonomic scope" value="Eukaryota"/>
</dbReference>
<dbReference type="AlphaFoldDB" id="A0A1D8N763"/>
<gene>
    <name evidence="4" type="ORF">B0I71DRAFT_113171</name>
    <name evidence="3" type="ORF">YALI1_B13150g</name>
</gene>
<dbReference type="RefSeq" id="XP_500694.1">
    <property type="nucleotide sequence ID" value="XM_500694.1"/>
</dbReference>
<dbReference type="EMBL" id="CP017554">
    <property type="protein sequence ID" value="AOW01477.1"/>
    <property type="molecule type" value="Genomic_DNA"/>
</dbReference>
<dbReference type="VEuPathDB" id="FungiDB:YALI0_B09812g"/>
<dbReference type="OrthoDB" id="4083656at2759"/>
<dbReference type="Proteomes" id="UP000256601">
    <property type="component" value="Unassembled WGS sequence"/>
</dbReference>
<reference evidence="4 6" key="2">
    <citation type="submission" date="2018-07" db="EMBL/GenBank/DDBJ databases">
        <title>Draft Genome Assemblies for Five Robust Yarrowia lipolytica Strains Exhibiting High Lipid Production and Pentose Sugar Utilization and Sugar Alcohol Secretion from Undetoxified Lignocellulosic Biomass Hydrolysates.</title>
        <authorList>
            <consortium name="DOE Joint Genome Institute"/>
            <person name="Walker C."/>
            <person name="Ryu S."/>
            <person name="Na H."/>
            <person name="Zane M."/>
            <person name="LaButti K."/>
            <person name="Lipzen A."/>
            <person name="Haridas S."/>
            <person name="Barry K."/>
            <person name="Grigoriev I.V."/>
            <person name="Quarterman J."/>
            <person name="Slininger P."/>
            <person name="Dien B."/>
            <person name="Trinh C.T."/>
        </authorList>
    </citation>
    <scope>NUCLEOTIDE SEQUENCE [LARGE SCALE GENOMIC DNA]</scope>
    <source>
        <strain evidence="4 6">YB392</strain>
    </source>
</reference>
<evidence type="ECO:0000256" key="2">
    <source>
        <dbReference type="SAM" id="Phobius"/>
    </source>
</evidence>
<dbReference type="VEuPathDB" id="FungiDB:YALI1_B13150g"/>
<dbReference type="EMBL" id="KZ858952">
    <property type="protein sequence ID" value="RDW28505.1"/>
    <property type="molecule type" value="Genomic_DNA"/>
</dbReference>
<sequence>MLLVLNTARRGLLASPGKSLVQQHLRPLSMLVNRPISRAPAVPVLMAVRGKKTDSDLPRDIDPIDPRSNSLRSRIPSFPLGKEAQPTIIPKPDTPVVGPRLSFTEMMLILKNKKEPELLYEAEPHRLYFVICFCGSFVLALYGIMFGENLLSAAYMDWKMNPTDEPFVHQMFKFGLRSAVPIAFTSIFLFMSYVLARFPGRLIRRLYYLPGTYMKGVPEHMQGVDHIRFVTHPYLPGRPSPVYTVNLNQLRCGERTTIFTKDGFYGTASKSSFFFFIWEGKSWVPWVVDRSGWFWGDGRVWDVLFGKKSIKEAEKGLSEDDKIKQHWRIQDAAKAERKLKEGKSFYINEYKRGFERDFNTLKANTVGLVEDIKEKRKEDKKKALEEPQTKLTWQQKHKQKLKNKKKQ</sequence>
<name>A0A1D8N763_YARLL</name>
<dbReference type="Proteomes" id="UP000182444">
    <property type="component" value="Chromosome 1B"/>
</dbReference>
<keyword evidence="2" id="KW-0812">Transmembrane</keyword>
<reference evidence="3 5" key="1">
    <citation type="journal article" date="2016" name="PLoS ONE">
        <title>Sequence Assembly of Yarrowia lipolytica Strain W29/CLIB89 Shows Transposable Element Diversity.</title>
        <authorList>
            <person name="Magnan C."/>
            <person name="Yu J."/>
            <person name="Chang I."/>
            <person name="Jahn E."/>
            <person name="Kanomata Y."/>
            <person name="Wu J."/>
            <person name="Zeller M."/>
            <person name="Oakes M."/>
            <person name="Baldi P."/>
            <person name="Sandmeyer S."/>
        </authorList>
    </citation>
    <scope>NUCLEOTIDE SEQUENCE [LARGE SCALE GENOMIC DNA]</scope>
    <source>
        <strain evidence="3">CLIB89</strain>
        <strain evidence="5">CLIB89(W29)</strain>
    </source>
</reference>
<evidence type="ECO:0000256" key="1">
    <source>
        <dbReference type="SAM" id="MobiDB-lite"/>
    </source>
</evidence>
<proteinExistence type="predicted"/>
<keyword evidence="2" id="KW-1133">Transmembrane helix</keyword>
<feature type="transmembrane region" description="Helical" evidence="2">
    <location>
        <begin position="127"/>
        <end position="154"/>
    </location>
</feature>
<evidence type="ECO:0000313" key="6">
    <source>
        <dbReference type="Proteomes" id="UP000256601"/>
    </source>
</evidence>
<dbReference type="GeneID" id="2907629"/>
<keyword evidence="2" id="KW-0472">Membrane</keyword>
<feature type="region of interest" description="Disordered" evidence="1">
    <location>
        <begin position="376"/>
        <end position="407"/>
    </location>
</feature>